<dbReference type="Proteomes" id="UP000297777">
    <property type="component" value="Unassembled WGS sequence"/>
</dbReference>
<protein>
    <submittedName>
        <fullName evidence="2">Uncharacterized protein</fullName>
    </submittedName>
</protein>
<gene>
    <name evidence="2" type="ORF">BTUL_0039g00280</name>
</gene>
<keyword evidence="3" id="KW-1185">Reference proteome</keyword>
<dbReference type="AlphaFoldDB" id="A0A4Z1EXB4"/>
<comment type="caution">
    <text evidence="2">The sequence shown here is derived from an EMBL/GenBank/DDBJ whole genome shotgun (WGS) entry which is preliminary data.</text>
</comment>
<name>A0A4Z1EXB4_9HELO</name>
<organism evidence="2 3">
    <name type="scientific">Botrytis tulipae</name>
    <dbReference type="NCBI Taxonomy" id="87230"/>
    <lineage>
        <taxon>Eukaryota</taxon>
        <taxon>Fungi</taxon>
        <taxon>Dikarya</taxon>
        <taxon>Ascomycota</taxon>
        <taxon>Pezizomycotina</taxon>
        <taxon>Leotiomycetes</taxon>
        <taxon>Helotiales</taxon>
        <taxon>Sclerotiniaceae</taxon>
        <taxon>Botrytis</taxon>
    </lineage>
</organism>
<evidence type="ECO:0000313" key="3">
    <source>
        <dbReference type="Proteomes" id="UP000297777"/>
    </source>
</evidence>
<keyword evidence="1" id="KW-1133">Transmembrane helix</keyword>
<sequence length="112" mass="12143">MIVLPNRIHEAIQFINIAQGQSLLLGLTIASAIFQNRTFDGLRPVFSPLGYSDAEIKAAVAGAKSTLLADASPEVRLQALKIIIKVIDDVYLMVTAAAVLYVICSCFLPRKK</sequence>
<evidence type="ECO:0000313" key="2">
    <source>
        <dbReference type="EMBL" id="TGO15512.1"/>
    </source>
</evidence>
<evidence type="ECO:0000256" key="1">
    <source>
        <dbReference type="SAM" id="Phobius"/>
    </source>
</evidence>
<proteinExistence type="predicted"/>
<keyword evidence="1" id="KW-0472">Membrane</keyword>
<feature type="transmembrane region" description="Helical" evidence="1">
    <location>
        <begin position="90"/>
        <end position="108"/>
    </location>
</feature>
<accession>A0A4Z1EXB4</accession>
<feature type="transmembrane region" description="Helical" evidence="1">
    <location>
        <begin position="12"/>
        <end position="34"/>
    </location>
</feature>
<dbReference type="OrthoDB" id="10021397at2759"/>
<dbReference type="EMBL" id="PQXH01000039">
    <property type="protein sequence ID" value="TGO15512.1"/>
    <property type="molecule type" value="Genomic_DNA"/>
</dbReference>
<reference evidence="2 3" key="1">
    <citation type="submission" date="2017-12" db="EMBL/GenBank/DDBJ databases">
        <title>Comparative genomics of Botrytis spp.</title>
        <authorList>
            <person name="Valero-Jimenez C.A."/>
            <person name="Tapia P."/>
            <person name="Veloso J."/>
            <person name="Silva-Moreno E."/>
            <person name="Staats M."/>
            <person name="Valdes J.H."/>
            <person name="Van Kan J.A.L."/>
        </authorList>
    </citation>
    <scope>NUCLEOTIDE SEQUENCE [LARGE SCALE GENOMIC DNA]</scope>
    <source>
        <strain evidence="2 3">Bt9001</strain>
    </source>
</reference>
<keyword evidence="1" id="KW-0812">Transmembrane</keyword>